<dbReference type="PANTHER" id="PTHR33392:SF6">
    <property type="entry name" value="POLYISOPRENYL-TEICHOIC ACID--PEPTIDOGLYCAN TEICHOIC ACID TRANSFERASE TAGU"/>
    <property type="match status" value="1"/>
</dbReference>
<keyword evidence="3" id="KW-0472">Membrane</keyword>
<gene>
    <name evidence="5" type="ORF">RMW62_12655</name>
</gene>
<keyword evidence="3" id="KW-1133">Transmembrane helix</keyword>
<dbReference type="AlphaFoldDB" id="A0AAE4G3J3"/>
<feature type="compositionally biased region" description="Low complexity" evidence="2">
    <location>
        <begin position="57"/>
        <end position="67"/>
    </location>
</feature>
<evidence type="ECO:0000259" key="4">
    <source>
        <dbReference type="Pfam" id="PF03816"/>
    </source>
</evidence>
<reference evidence="5" key="1">
    <citation type="submission" date="2022-06" db="EMBL/GenBank/DDBJ databases">
        <title>Draft Genome Sequences of Three Actinomyces oris Strains, Isolated from Healthy Human Feces.</title>
        <authorList>
            <person name="Ye Y."/>
            <person name="Liu C."/>
            <person name="Zhao J."/>
            <person name="Xu J."/>
            <person name="Huang H."/>
            <person name="Wang B."/>
            <person name="Wei J."/>
            <person name="Jing X."/>
        </authorList>
    </citation>
    <scope>NUCLEOTIDE SEQUENCE</scope>
    <source>
        <strain evidence="5">CNGBCC1803368</strain>
    </source>
</reference>
<dbReference type="Pfam" id="PF03816">
    <property type="entry name" value="LytR_cpsA_psr"/>
    <property type="match status" value="1"/>
</dbReference>
<feature type="compositionally biased region" description="Low complexity" evidence="2">
    <location>
        <begin position="94"/>
        <end position="112"/>
    </location>
</feature>
<keyword evidence="3" id="KW-0812">Transmembrane</keyword>
<proteinExistence type="inferred from homology"/>
<evidence type="ECO:0000256" key="1">
    <source>
        <dbReference type="ARBA" id="ARBA00006068"/>
    </source>
</evidence>
<dbReference type="Proteomes" id="UP001180729">
    <property type="component" value="Unassembled WGS sequence"/>
</dbReference>
<dbReference type="InterPro" id="IPR004474">
    <property type="entry name" value="LytR_CpsA_psr"/>
</dbReference>
<name>A0AAE4G3J3_9ACTO</name>
<organism evidence="5 6">
    <name type="scientific">Actinomyces oris</name>
    <dbReference type="NCBI Taxonomy" id="544580"/>
    <lineage>
        <taxon>Bacteria</taxon>
        <taxon>Bacillati</taxon>
        <taxon>Actinomycetota</taxon>
        <taxon>Actinomycetes</taxon>
        <taxon>Actinomycetales</taxon>
        <taxon>Actinomycetaceae</taxon>
        <taxon>Actinomyces</taxon>
    </lineage>
</organism>
<feature type="region of interest" description="Disordered" evidence="2">
    <location>
        <begin position="1"/>
        <end position="179"/>
    </location>
</feature>
<accession>A0AAE4G3J3</accession>
<evidence type="ECO:0000256" key="3">
    <source>
        <dbReference type="SAM" id="Phobius"/>
    </source>
</evidence>
<dbReference type="InterPro" id="IPR050922">
    <property type="entry name" value="LytR/CpsA/Psr_CW_biosynth"/>
</dbReference>
<evidence type="ECO:0000313" key="5">
    <source>
        <dbReference type="EMBL" id="MDT0249927.1"/>
    </source>
</evidence>
<dbReference type="NCBIfam" id="TIGR00350">
    <property type="entry name" value="lytR_cpsA_psr"/>
    <property type="match status" value="1"/>
</dbReference>
<comment type="caution">
    <text evidence="5">The sequence shown here is derived from an EMBL/GenBank/DDBJ whole genome shotgun (WGS) entry which is preliminary data.</text>
</comment>
<sequence>MTPTDDSLPPSITPGSGGGRPQRRQRPIDAVNQRSRERGEASGGEAVAQPTDVAGGSPRRPSSPTARRPQRHSVLGRNDSDRPASAQSASVREGQQPPSVQPPRSSAPSQRGSHARAGSSAIPLEPDAGVGNGASEPERTQAMPARRGTYPVGSSAPREPAAGGPSLRPERPRRPQRSRPRWRRIVGWTVVVIVVALALIAARIAWLWNDVSSQLHRVDALSGAADTPGETWLIVGSDARGGAVQDETEGARADSVMLLHKADNGQTSLTSLPRDTYVDIPEYGENKINAAYSFGGPKLLVQTVEKLSRLTVDHYVEVGMTGVSQMVDAVGGVNVCLDYDVADEDSGLVWNTSQGTCQTVDGTKALAYSRMRKSDPNGDVGRGQRQRAVISAVVSKAAAPSTAFSFSRQDALVDAGTNALTVDRSAGTMSIAQMVLAFRSASGSGLTGAPPIEDPAYSPEDADIGETVLLQDTTAPNFFSKLRDGKLTAADFNQS</sequence>
<evidence type="ECO:0000256" key="2">
    <source>
        <dbReference type="SAM" id="MobiDB-lite"/>
    </source>
</evidence>
<comment type="similarity">
    <text evidence="1">Belongs to the LytR/CpsA/Psr (LCP) family.</text>
</comment>
<dbReference type="Gene3D" id="3.40.630.190">
    <property type="entry name" value="LCP protein"/>
    <property type="match status" value="1"/>
</dbReference>
<feature type="domain" description="Cell envelope-related transcriptional attenuator" evidence="4">
    <location>
        <begin position="252"/>
        <end position="398"/>
    </location>
</feature>
<evidence type="ECO:0000313" key="6">
    <source>
        <dbReference type="Proteomes" id="UP001180729"/>
    </source>
</evidence>
<feature type="transmembrane region" description="Helical" evidence="3">
    <location>
        <begin position="185"/>
        <end position="208"/>
    </location>
</feature>
<dbReference type="EMBL" id="JAMZMH010000022">
    <property type="protein sequence ID" value="MDT0249927.1"/>
    <property type="molecule type" value="Genomic_DNA"/>
</dbReference>
<protein>
    <submittedName>
        <fullName evidence="5">LCP family protein</fullName>
    </submittedName>
</protein>
<dbReference type="RefSeq" id="WP_311373409.1">
    <property type="nucleotide sequence ID" value="NZ_JAMZMH010000022.1"/>
</dbReference>
<dbReference type="PANTHER" id="PTHR33392">
    <property type="entry name" value="POLYISOPRENYL-TEICHOIC ACID--PEPTIDOGLYCAN TEICHOIC ACID TRANSFERASE TAGU"/>
    <property type="match status" value="1"/>
</dbReference>